<feature type="transmembrane region" description="Helical" evidence="6">
    <location>
        <begin position="90"/>
        <end position="109"/>
    </location>
</feature>
<dbReference type="PANTHER" id="PTHR48022">
    <property type="entry name" value="PLASTIDIC GLUCOSE TRANSPORTER 4"/>
    <property type="match status" value="1"/>
</dbReference>
<dbReference type="Proteomes" id="UP000249363">
    <property type="component" value="Unassembled WGS sequence"/>
</dbReference>
<dbReference type="InterPro" id="IPR020846">
    <property type="entry name" value="MFS_dom"/>
</dbReference>
<sequence length="511" mass="55053">MADTKLSSDHIELSEPAFFQLDRDLSLWNLLQKHRRALLICSISFSSAILFGYDTIVNGAGISMPAFILYFGKVDASGSLYLPSLWTSLWTSMSALAQALSATAAGYLVDYIGRKWCGVAGGVVSLAGAAVQYTATTSGSLLAGKIVNGLGIGLAMAVGTTYASEVVPPRLVPAIQKGIVIFILFMQGVAMGIIRVFVPNMAEHAFRTVFAIQFGVAALVIIAYTLAPESPSYLIMKGRHESAKKTISLLYGEDCERDERYAYLVQTIAEENTRHSDQASYLECFQGTNLKRTLVMSFLFGAVNIGGAPFLSQSIYFLITVGLPVVHIFDVSIGGFALAIIIIVATGIGMKHISRDKVFIGGCVINFAVMLIVGCLYYAKGTGPTWAIAVLMNVLISLQAAFMQAPGWSIAAEISSLRLRAKSMSLGIMTQTITTWVFTFTVPYMYNVDSGNLGARTGFVFAGLSIFLIWGALTVVPNTTGLSPGDIDDLYEAHVPVRQFAKYREGQESNA</sequence>
<feature type="transmembrane region" description="Helical" evidence="6">
    <location>
        <begin position="37"/>
        <end position="70"/>
    </location>
</feature>
<evidence type="ECO:0000256" key="2">
    <source>
        <dbReference type="ARBA" id="ARBA00010992"/>
    </source>
</evidence>
<dbReference type="InterPro" id="IPR050360">
    <property type="entry name" value="MFS_Sugar_Transporters"/>
</dbReference>
<feature type="transmembrane region" description="Helical" evidence="6">
    <location>
        <begin position="426"/>
        <end position="446"/>
    </location>
</feature>
<dbReference type="FunFam" id="1.20.1250.20:FF:000078">
    <property type="entry name" value="MFS maltose transporter, putative"/>
    <property type="match status" value="1"/>
</dbReference>
<feature type="transmembrane region" description="Helical" evidence="6">
    <location>
        <begin position="179"/>
        <end position="198"/>
    </location>
</feature>
<dbReference type="GO" id="GO:0005351">
    <property type="term" value="F:carbohydrate:proton symporter activity"/>
    <property type="evidence" value="ECO:0007669"/>
    <property type="project" value="TreeGrafter"/>
</dbReference>
<comment type="similarity">
    <text evidence="2">Belongs to the major facilitator superfamily. Sugar transporter (TC 2.A.1.1) family.</text>
</comment>
<dbReference type="AlphaFoldDB" id="A0A364L2P8"/>
<dbReference type="Gene3D" id="1.20.1250.20">
    <property type="entry name" value="MFS general substrate transporter like domains"/>
    <property type="match status" value="1"/>
</dbReference>
<evidence type="ECO:0000256" key="3">
    <source>
        <dbReference type="ARBA" id="ARBA00022692"/>
    </source>
</evidence>
<feature type="transmembrane region" description="Helical" evidence="6">
    <location>
        <begin position="146"/>
        <end position="167"/>
    </location>
</feature>
<dbReference type="InterPro" id="IPR036259">
    <property type="entry name" value="MFS_trans_sf"/>
</dbReference>
<feature type="transmembrane region" description="Helical" evidence="6">
    <location>
        <begin position="298"/>
        <end position="319"/>
    </location>
</feature>
<reference evidence="8 9" key="1">
    <citation type="journal article" date="2017" name="Biotechnol. Biofuels">
        <title>Differential beta-glucosidase expression as a function of carbon source availability in Talaromyces amestolkiae: a genomic and proteomic approach.</title>
        <authorList>
            <person name="de Eugenio L.I."/>
            <person name="Mendez-Liter J.A."/>
            <person name="Nieto-Dominguez M."/>
            <person name="Alonso L."/>
            <person name="Gil-Munoz J."/>
            <person name="Barriuso J."/>
            <person name="Prieto A."/>
            <person name="Martinez M.J."/>
        </authorList>
    </citation>
    <scope>NUCLEOTIDE SEQUENCE [LARGE SCALE GENOMIC DNA]</scope>
    <source>
        <strain evidence="8 9">CIB</strain>
    </source>
</reference>
<accession>A0A364L2P8</accession>
<proteinExistence type="inferred from homology"/>
<keyword evidence="9" id="KW-1185">Reference proteome</keyword>
<feature type="transmembrane region" description="Helical" evidence="6">
    <location>
        <begin position="325"/>
        <end position="346"/>
    </location>
</feature>
<comment type="subcellular location">
    <subcellularLocation>
        <location evidence="1">Membrane</location>
        <topology evidence="1">Multi-pass membrane protein</topology>
    </subcellularLocation>
</comment>
<dbReference type="EMBL" id="MIKG01000011">
    <property type="protein sequence ID" value="RAO70093.1"/>
    <property type="molecule type" value="Genomic_DNA"/>
</dbReference>
<dbReference type="InterPro" id="IPR005829">
    <property type="entry name" value="Sugar_transporter_CS"/>
</dbReference>
<dbReference type="SUPFAM" id="SSF103473">
    <property type="entry name" value="MFS general substrate transporter"/>
    <property type="match status" value="1"/>
</dbReference>
<keyword evidence="4 6" id="KW-1133">Transmembrane helix</keyword>
<comment type="caution">
    <text evidence="8">The sequence shown here is derived from an EMBL/GenBank/DDBJ whole genome shotgun (WGS) entry which is preliminary data.</text>
</comment>
<dbReference type="GO" id="GO:0016020">
    <property type="term" value="C:membrane"/>
    <property type="evidence" value="ECO:0007669"/>
    <property type="project" value="UniProtKB-SubCell"/>
</dbReference>
<evidence type="ECO:0000256" key="4">
    <source>
        <dbReference type="ARBA" id="ARBA00022989"/>
    </source>
</evidence>
<feature type="transmembrane region" description="Helical" evidence="6">
    <location>
        <begin position="358"/>
        <end position="379"/>
    </location>
</feature>
<dbReference type="Pfam" id="PF00083">
    <property type="entry name" value="Sugar_tr"/>
    <property type="match status" value="1"/>
</dbReference>
<keyword evidence="5 6" id="KW-0472">Membrane</keyword>
<keyword evidence="3 6" id="KW-0812">Transmembrane</keyword>
<feature type="transmembrane region" description="Helical" evidence="6">
    <location>
        <begin position="458"/>
        <end position="476"/>
    </location>
</feature>
<evidence type="ECO:0000256" key="6">
    <source>
        <dbReference type="SAM" id="Phobius"/>
    </source>
</evidence>
<organism evidence="8 9">
    <name type="scientific">Talaromyces amestolkiae</name>
    <dbReference type="NCBI Taxonomy" id="1196081"/>
    <lineage>
        <taxon>Eukaryota</taxon>
        <taxon>Fungi</taxon>
        <taxon>Dikarya</taxon>
        <taxon>Ascomycota</taxon>
        <taxon>Pezizomycotina</taxon>
        <taxon>Eurotiomycetes</taxon>
        <taxon>Eurotiomycetidae</taxon>
        <taxon>Eurotiales</taxon>
        <taxon>Trichocomaceae</taxon>
        <taxon>Talaromyces</taxon>
        <taxon>Talaromyces sect. Talaromyces</taxon>
    </lineage>
</organism>
<feature type="transmembrane region" description="Helical" evidence="6">
    <location>
        <begin position="204"/>
        <end position="227"/>
    </location>
</feature>
<evidence type="ECO:0000256" key="5">
    <source>
        <dbReference type="ARBA" id="ARBA00023136"/>
    </source>
</evidence>
<dbReference type="PANTHER" id="PTHR48022:SF33">
    <property type="entry name" value="SUGAR PERMEASE, PUTATIVE (AFU_ORTHOLOGUE AFUA_6G12040)-RELATED"/>
    <property type="match status" value="1"/>
</dbReference>
<dbReference type="RefSeq" id="XP_040734609.1">
    <property type="nucleotide sequence ID" value="XM_040878655.1"/>
</dbReference>
<name>A0A364L2P8_TALAM</name>
<dbReference type="PROSITE" id="PS00216">
    <property type="entry name" value="SUGAR_TRANSPORT_1"/>
    <property type="match status" value="1"/>
</dbReference>
<evidence type="ECO:0000256" key="1">
    <source>
        <dbReference type="ARBA" id="ARBA00004141"/>
    </source>
</evidence>
<dbReference type="GeneID" id="63795321"/>
<gene>
    <name evidence="8" type="ORF">BHQ10_006105</name>
</gene>
<feature type="domain" description="Major facilitator superfamily (MFS) profile" evidence="7">
    <location>
        <begin position="40"/>
        <end position="480"/>
    </location>
</feature>
<feature type="transmembrane region" description="Helical" evidence="6">
    <location>
        <begin position="385"/>
        <end position="405"/>
    </location>
</feature>
<dbReference type="OrthoDB" id="6612291at2759"/>
<dbReference type="InterPro" id="IPR005828">
    <property type="entry name" value="MFS_sugar_transport-like"/>
</dbReference>
<dbReference type="PROSITE" id="PS50850">
    <property type="entry name" value="MFS"/>
    <property type="match status" value="1"/>
</dbReference>
<protein>
    <recommendedName>
        <fullName evidence="7">Major facilitator superfamily (MFS) profile domain-containing protein</fullName>
    </recommendedName>
</protein>
<evidence type="ECO:0000313" key="9">
    <source>
        <dbReference type="Proteomes" id="UP000249363"/>
    </source>
</evidence>
<evidence type="ECO:0000313" key="8">
    <source>
        <dbReference type="EMBL" id="RAO70093.1"/>
    </source>
</evidence>
<evidence type="ECO:0000259" key="7">
    <source>
        <dbReference type="PROSITE" id="PS50850"/>
    </source>
</evidence>